<keyword evidence="4" id="KW-0862">Zinc</keyword>
<keyword evidence="2" id="KW-0479">Metal-binding</keyword>
<dbReference type="Proteomes" id="UP000231025">
    <property type="component" value="Unassembled WGS sequence"/>
</dbReference>
<dbReference type="PANTHER" id="PTHR46233">
    <property type="entry name" value="HYDROXYACYLGLUTATHIONE HYDROLASE GLOC"/>
    <property type="match status" value="1"/>
</dbReference>
<evidence type="ECO:0000313" key="6">
    <source>
        <dbReference type="EMBL" id="PIP14775.1"/>
    </source>
</evidence>
<evidence type="ECO:0000256" key="4">
    <source>
        <dbReference type="ARBA" id="ARBA00022833"/>
    </source>
</evidence>
<dbReference type="CDD" id="cd06262">
    <property type="entry name" value="metallo-hydrolase-like_MBL-fold"/>
    <property type="match status" value="1"/>
</dbReference>
<reference evidence="6 7" key="1">
    <citation type="submission" date="2017-09" db="EMBL/GenBank/DDBJ databases">
        <title>Depth-based differentiation of microbial function through sediment-hosted aquifers and enrichment of novel symbionts in the deep terrestrial subsurface.</title>
        <authorList>
            <person name="Probst A.J."/>
            <person name="Ladd B."/>
            <person name="Jarett J.K."/>
            <person name="Geller-Mcgrath D.E."/>
            <person name="Sieber C.M."/>
            <person name="Emerson J.B."/>
            <person name="Anantharaman K."/>
            <person name="Thomas B.C."/>
            <person name="Malmstrom R."/>
            <person name="Stieglmeier M."/>
            <person name="Klingl A."/>
            <person name="Woyke T."/>
            <person name="Ryan C.M."/>
            <person name="Banfield J.F."/>
        </authorList>
    </citation>
    <scope>NUCLEOTIDE SEQUENCE [LARGE SCALE GENOMIC DNA]</scope>
    <source>
        <strain evidence="6">CG23_combo_of_CG06-09_8_20_14_all_35_49</strain>
    </source>
</reference>
<dbReference type="PANTHER" id="PTHR46233:SF3">
    <property type="entry name" value="HYDROXYACYLGLUTATHIONE HYDROLASE GLOC"/>
    <property type="match status" value="1"/>
</dbReference>
<dbReference type="Pfam" id="PF00753">
    <property type="entry name" value="Lactamase_B"/>
    <property type="match status" value="1"/>
</dbReference>
<keyword evidence="3" id="KW-0378">Hydrolase</keyword>
<dbReference type="AlphaFoldDB" id="A0A2G9Y6A5"/>
<protein>
    <recommendedName>
        <fullName evidence="5">Metallo-beta-lactamase domain-containing protein</fullName>
    </recommendedName>
</protein>
<sequence length="209" mass="24153">MKVIKYSLGQLQANCYFLIKDNDCLIIDPGDEVSFILEELQRRRLKLVAMLATHGHFDHLMAAGEIQKSFNVPLYINKKDRFLINRLIDSAEHFLGHQPLIIKPTLIKRLIKVKNKITDFKFQVITTPGHSPGSVCFYFKKEKVVFTGDTLHKGTIGRFDHSYCNKKDLKNSLITLSKLPEETKVYPGHEEETTIKEEKNNLLHYINIL</sequence>
<gene>
    <name evidence="6" type="ORF">COX47_03280</name>
</gene>
<dbReference type="Gene3D" id="3.60.15.10">
    <property type="entry name" value="Ribonuclease Z/Hydroxyacylglutathione hydrolase-like"/>
    <property type="match status" value="1"/>
</dbReference>
<dbReference type="InterPro" id="IPR036866">
    <property type="entry name" value="RibonucZ/Hydroxyglut_hydro"/>
</dbReference>
<evidence type="ECO:0000256" key="3">
    <source>
        <dbReference type="ARBA" id="ARBA00022801"/>
    </source>
</evidence>
<dbReference type="SMART" id="SM00849">
    <property type="entry name" value="Lactamase_B"/>
    <property type="match status" value="1"/>
</dbReference>
<evidence type="ECO:0000259" key="5">
    <source>
        <dbReference type="SMART" id="SM00849"/>
    </source>
</evidence>
<dbReference type="GO" id="GO:0046872">
    <property type="term" value="F:metal ion binding"/>
    <property type="evidence" value="ECO:0007669"/>
    <property type="project" value="UniProtKB-KW"/>
</dbReference>
<dbReference type="EMBL" id="PCRE01000046">
    <property type="protein sequence ID" value="PIP14775.1"/>
    <property type="molecule type" value="Genomic_DNA"/>
</dbReference>
<dbReference type="InterPro" id="IPR001279">
    <property type="entry name" value="Metallo-B-lactamas"/>
</dbReference>
<name>A0A2G9Y6A5_9BACT</name>
<dbReference type="GO" id="GO:0016787">
    <property type="term" value="F:hydrolase activity"/>
    <property type="evidence" value="ECO:0007669"/>
    <property type="project" value="UniProtKB-KW"/>
</dbReference>
<comment type="cofactor">
    <cofactor evidence="1">
        <name>Zn(2+)</name>
        <dbReference type="ChEBI" id="CHEBI:29105"/>
    </cofactor>
</comment>
<evidence type="ECO:0000313" key="7">
    <source>
        <dbReference type="Proteomes" id="UP000231025"/>
    </source>
</evidence>
<evidence type="ECO:0000256" key="1">
    <source>
        <dbReference type="ARBA" id="ARBA00001947"/>
    </source>
</evidence>
<accession>A0A2G9Y6A5</accession>
<organism evidence="6 7">
    <name type="scientific">Candidatus Roizmanbacteria bacterium CG23_combo_of_CG06-09_8_20_14_all_35_49</name>
    <dbReference type="NCBI Taxonomy" id="1974863"/>
    <lineage>
        <taxon>Bacteria</taxon>
        <taxon>Candidatus Roizmaniibacteriota</taxon>
    </lineage>
</organism>
<dbReference type="SUPFAM" id="SSF56281">
    <property type="entry name" value="Metallo-hydrolase/oxidoreductase"/>
    <property type="match status" value="1"/>
</dbReference>
<comment type="caution">
    <text evidence="6">The sequence shown here is derived from an EMBL/GenBank/DDBJ whole genome shotgun (WGS) entry which is preliminary data.</text>
</comment>
<proteinExistence type="predicted"/>
<dbReference type="InterPro" id="IPR051453">
    <property type="entry name" value="MBL_Glyoxalase_II"/>
</dbReference>
<evidence type="ECO:0000256" key="2">
    <source>
        <dbReference type="ARBA" id="ARBA00022723"/>
    </source>
</evidence>
<feature type="domain" description="Metallo-beta-lactamase" evidence="5">
    <location>
        <begin position="12"/>
        <end position="189"/>
    </location>
</feature>